<evidence type="ECO:0000256" key="8">
    <source>
        <dbReference type="PROSITE-ProRule" id="PRU00042"/>
    </source>
</evidence>
<keyword evidence="3" id="KW-0677">Repeat</keyword>
<sequence length="1113" mass="127408">MESLGHWSYEETQALIGVWSEDKIQQDLEESFRNEKVYREVSERLAAIGMSRSAKQCRDKIKKLKEEYRKIKKESERSGAVRKTSRWYNAMDAVMSNRPGTTDQSDTMILEFMISDVETDSSTITDIPGGCAMPGQSDDPQESGFYSIKVETDCDGPSTSTAVTSTAVQTTVKDTLCCWSHKEVQALLTLWANPAIQQELLLKVRNNKVYNCLSAQMESLGFNKTPKKCREKIKKLKQEYKRIKNGHHMGGSSSVWFAIMDEVLSSHGEAADCSETAELSFAEPSVHAQLDVWDVNTSDEAQWSSDEVQVLMTLWAQHNIQKQLLTSETINQVFTYLSNELALIGFNKTPHQCRLKVDNLKAEYKRIKQVEPHREIKSDWFAILDSVIGPGPELSAPLTEPKSGDERSNDTSHSMWSSEEVKVLLTCWAEESVQEELRTTPRNERVFAHLSSELAMQGFNKTTSQCRSKIRVLKQKYKKVKEQKDLQKQKSRWFTIMDGVLRRCSPEADAELAAKVTDSDPDTLQVSSQQDLNEPARGCHLSFSSLCLLVPTLRLMSAFAWQVIQCCNVAHYRKVEELLKVVTEMIPELLTPREKVQLLLRLRARLVLEFCVSESTANLLNIQPHLKVIQGLTISSSCDREVLEELENSKSNFVEVVHTLLEDPEERKRFFKEVFPIYYGQQFEVTLQALVWKFLSRLDNLLPIPDIKQTAEWLSSSPSLMEECGEMVLDPDQLKEVLHFHQKQTGSINTCLFQPQNMFLPLLSLHPKSNSKQPFSKEASTGGEEEAQLDYEDEEPVEEHRADDNEVLKIKEEEESDEYLQLQTCSMCPYSDSQVSGLLQHIRAEHLTQEFSHLPSKEPGKEGVFQTYSTHTPEKGITAKICEYCGKVFKNVSSLNRHVKRHTLSFHCDKCDKKYTSKDSLNVHRRIHTGETPYLCSHCGQGFRSSYTLALHVRIHTGERRYKCHICGKTSIQHLARHMRMHRGEKNYLCTVCGKAFLSSGELKLHMRFHTGERPYTCKYCGRGFIAKCLLTVHTRQHTGERPYKCSLCPKSFHILRAQKRHMMIHSNKKSFQCLICGKIFRQEDTFKMHVETHKSKQVSNCGFESENSLARQ</sequence>
<evidence type="ECO:0000256" key="6">
    <source>
        <dbReference type="ARBA" id="ARBA00023125"/>
    </source>
</evidence>
<dbReference type="FunFam" id="1.10.10.60:FF:000032">
    <property type="entry name" value="Zinc finger and SCAN domain-containing 20"/>
    <property type="match status" value="1"/>
</dbReference>
<evidence type="ECO:0000313" key="11">
    <source>
        <dbReference type="Proteomes" id="UP000515145"/>
    </source>
</evidence>
<dbReference type="InterPro" id="IPR050527">
    <property type="entry name" value="Snail/Krueppel_Znf"/>
</dbReference>
<keyword evidence="6" id="KW-0238">DNA-binding</keyword>
<feature type="domain" description="C2H2-type" evidence="10">
    <location>
        <begin position="880"/>
        <end position="903"/>
    </location>
</feature>
<proteinExistence type="predicted"/>
<protein>
    <submittedName>
        <fullName evidence="12">Uncharacterized protein LOC114452117 isoform X6</fullName>
    </submittedName>
</protein>
<dbReference type="FunFam" id="3.30.160.60:FF:002343">
    <property type="entry name" value="Zinc finger protein 33A"/>
    <property type="match status" value="1"/>
</dbReference>
<evidence type="ECO:0000256" key="5">
    <source>
        <dbReference type="ARBA" id="ARBA00022833"/>
    </source>
</evidence>
<dbReference type="Gene3D" id="1.10.10.60">
    <property type="entry name" value="Homeodomain-like"/>
    <property type="match status" value="4"/>
</dbReference>
<evidence type="ECO:0000256" key="7">
    <source>
        <dbReference type="ARBA" id="ARBA00023242"/>
    </source>
</evidence>
<feature type="domain" description="C2H2-type" evidence="10">
    <location>
        <begin position="1016"/>
        <end position="1043"/>
    </location>
</feature>
<dbReference type="SUPFAM" id="SSF57667">
    <property type="entry name" value="beta-beta-alpha zinc fingers"/>
    <property type="match status" value="4"/>
</dbReference>
<dbReference type="InterPro" id="IPR044822">
    <property type="entry name" value="Myb_DNA-bind_4"/>
</dbReference>
<dbReference type="PROSITE" id="PS00028">
    <property type="entry name" value="ZINC_FINGER_C2H2_1"/>
    <property type="match status" value="6"/>
</dbReference>
<keyword evidence="7" id="KW-0539">Nucleus</keyword>
<feature type="region of interest" description="Disordered" evidence="9">
    <location>
        <begin position="394"/>
        <end position="415"/>
    </location>
</feature>
<dbReference type="InterPro" id="IPR013087">
    <property type="entry name" value="Znf_C2H2_type"/>
</dbReference>
<evidence type="ECO:0000256" key="4">
    <source>
        <dbReference type="ARBA" id="ARBA00022771"/>
    </source>
</evidence>
<feature type="domain" description="C2H2-type" evidence="10">
    <location>
        <begin position="962"/>
        <end position="987"/>
    </location>
</feature>
<evidence type="ECO:0000256" key="3">
    <source>
        <dbReference type="ARBA" id="ARBA00022737"/>
    </source>
</evidence>
<feature type="domain" description="C2H2-type" evidence="10">
    <location>
        <begin position="988"/>
        <end position="1015"/>
    </location>
</feature>
<dbReference type="Pfam" id="PF00096">
    <property type="entry name" value="zf-C2H2"/>
    <property type="match status" value="5"/>
</dbReference>
<dbReference type="Pfam" id="PF13837">
    <property type="entry name" value="Myb_DNA-bind_4"/>
    <property type="match status" value="4"/>
</dbReference>
<dbReference type="InterPro" id="IPR029400">
    <property type="entry name" value="TINF2_N"/>
</dbReference>
<keyword evidence="2" id="KW-0479">Metal-binding</keyword>
<dbReference type="GO" id="GO:0008270">
    <property type="term" value="F:zinc ion binding"/>
    <property type="evidence" value="ECO:0007669"/>
    <property type="project" value="UniProtKB-KW"/>
</dbReference>
<keyword evidence="4 8" id="KW-0863">Zinc-finger</keyword>
<dbReference type="FunFam" id="3.30.160.60:FF:000016">
    <property type="entry name" value="zinc finger protein 37 homolog"/>
    <property type="match status" value="1"/>
</dbReference>
<dbReference type="AlphaFoldDB" id="A0A6P7KC78"/>
<keyword evidence="11" id="KW-1185">Reference proteome</keyword>
<accession>A0A6P7KC78</accession>
<organism evidence="11 12">
    <name type="scientific">Parambassis ranga</name>
    <name type="common">Indian glassy fish</name>
    <dbReference type="NCBI Taxonomy" id="210632"/>
    <lineage>
        <taxon>Eukaryota</taxon>
        <taxon>Metazoa</taxon>
        <taxon>Chordata</taxon>
        <taxon>Craniata</taxon>
        <taxon>Vertebrata</taxon>
        <taxon>Euteleostomi</taxon>
        <taxon>Actinopterygii</taxon>
        <taxon>Neopterygii</taxon>
        <taxon>Teleostei</taxon>
        <taxon>Neoteleostei</taxon>
        <taxon>Acanthomorphata</taxon>
        <taxon>Ovalentaria</taxon>
        <taxon>Ambassidae</taxon>
        <taxon>Parambassis</taxon>
    </lineage>
</organism>
<evidence type="ECO:0000256" key="9">
    <source>
        <dbReference type="SAM" id="MobiDB-lite"/>
    </source>
</evidence>
<dbReference type="GO" id="GO:0000981">
    <property type="term" value="F:DNA-binding transcription factor activity, RNA polymerase II-specific"/>
    <property type="evidence" value="ECO:0007669"/>
    <property type="project" value="TreeGrafter"/>
</dbReference>
<dbReference type="FunFam" id="3.30.160.60:FF:000446">
    <property type="entry name" value="Zinc finger protein"/>
    <property type="match status" value="1"/>
</dbReference>
<keyword evidence="5" id="KW-0862">Zinc</keyword>
<feature type="domain" description="C2H2-type" evidence="10">
    <location>
        <begin position="934"/>
        <end position="961"/>
    </location>
</feature>
<feature type="region of interest" description="Disordered" evidence="9">
    <location>
        <begin position="770"/>
        <end position="801"/>
    </location>
</feature>
<dbReference type="GO" id="GO:0005634">
    <property type="term" value="C:nucleus"/>
    <property type="evidence" value="ECO:0007669"/>
    <property type="project" value="UniProtKB-SubCell"/>
</dbReference>
<dbReference type="CDD" id="cd11657">
    <property type="entry name" value="TIN2_N"/>
    <property type="match status" value="1"/>
</dbReference>
<dbReference type="SMART" id="SM00355">
    <property type="entry name" value="ZnF_C2H2"/>
    <property type="match status" value="9"/>
</dbReference>
<dbReference type="GeneID" id="114452117"/>
<evidence type="ECO:0000256" key="1">
    <source>
        <dbReference type="ARBA" id="ARBA00004123"/>
    </source>
</evidence>
<dbReference type="InterPro" id="IPR036236">
    <property type="entry name" value="Znf_C2H2_sf"/>
</dbReference>
<reference evidence="12" key="1">
    <citation type="submission" date="2025-08" db="UniProtKB">
        <authorList>
            <consortium name="RefSeq"/>
        </authorList>
    </citation>
    <scope>IDENTIFICATION</scope>
</reference>
<dbReference type="PANTHER" id="PTHR24388">
    <property type="entry name" value="ZINC FINGER PROTEIN"/>
    <property type="match status" value="1"/>
</dbReference>
<evidence type="ECO:0000259" key="10">
    <source>
        <dbReference type="PROSITE" id="PS50157"/>
    </source>
</evidence>
<feature type="compositionally biased region" description="Acidic residues" evidence="9">
    <location>
        <begin position="783"/>
        <end position="797"/>
    </location>
</feature>
<feature type="domain" description="C2H2-type" evidence="10">
    <location>
        <begin position="1072"/>
        <end position="1099"/>
    </location>
</feature>
<dbReference type="FunFam" id="3.30.160.60:FF:000065">
    <property type="entry name" value="B-cell CLL/lymphoma 6, member B"/>
    <property type="match status" value="1"/>
</dbReference>
<dbReference type="Pfam" id="PF14973">
    <property type="entry name" value="TINF2_N"/>
    <property type="match status" value="1"/>
</dbReference>
<comment type="subcellular location">
    <subcellularLocation>
        <location evidence="1">Nucleus</location>
    </subcellularLocation>
</comment>
<dbReference type="Gene3D" id="3.30.160.60">
    <property type="entry name" value="Classic Zinc Finger"/>
    <property type="match status" value="8"/>
</dbReference>
<dbReference type="PROSITE" id="PS50157">
    <property type="entry name" value="ZINC_FINGER_C2H2_2"/>
    <property type="match status" value="8"/>
</dbReference>
<dbReference type="GO" id="GO:0000978">
    <property type="term" value="F:RNA polymerase II cis-regulatory region sequence-specific DNA binding"/>
    <property type="evidence" value="ECO:0007669"/>
    <property type="project" value="TreeGrafter"/>
</dbReference>
<dbReference type="FunFam" id="3.30.160.60:FF:001009">
    <property type="entry name" value="Zinc finger protein 26"/>
    <property type="match status" value="1"/>
</dbReference>
<evidence type="ECO:0000313" key="12">
    <source>
        <dbReference type="RefSeq" id="XP_028287095.1"/>
    </source>
</evidence>
<feature type="domain" description="C2H2-type" evidence="10">
    <location>
        <begin position="1044"/>
        <end position="1071"/>
    </location>
</feature>
<dbReference type="PANTHER" id="PTHR24388:SF54">
    <property type="entry name" value="PROTEIN ESCARGOT"/>
    <property type="match status" value="1"/>
</dbReference>
<evidence type="ECO:0000256" key="2">
    <source>
        <dbReference type="ARBA" id="ARBA00022723"/>
    </source>
</evidence>
<gene>
    <name evidence="12" type="primary">LOC114452117</name>
</gene>
<feature type="domain" description="C2H2-type" evidence="10">
    <location>
        <begin position="906"/>
        <end position="933"/>
    </location>
</feature>
<dbReference type="Proteomes" id="UP000515145">
    <property type="component" value="Chromosome 2"/>
</dbReference>
<dbReference type="RefSeq" id="XP_028287095.1">
    <property type="nucleotide sequence ID" value="XM_028431294.1"/>
</dbReference>
<name>A0A6P7KC78_9TELE</name>
<dbReference type="Pfam" id="PF13894">
    <property type="entry name" value="zf-C2H2_4"/>
    <property type="match status" value="1"/>
</dbReference>